<keyword evidence="1" id="KW-0539">Nucleus</keyword>
<dbReference type="InterPro" id="IPR001138">
    <property type="entry name" value="Zn2Cys6_DnaBD"/>
</dbReference>
<reference evidence="4" key="1">
    <citation type="submission" date="2023-03" db="EMBL/GenBank/DDBJ databases">
        <title>Massive genome expansion in bonnet fungi (Mycena s.s.) driven by repeated elements and novel gene families across ecological guilds.</title>
        <authorList>
            <consortium name="Lawrence Berkeley National Laboratory"/>
            <person name="Harder C.B."/>
            <person name="Miyauchi S."/>
            <person name="Viragh M."/>
            <person name="Kuo A."/>
            <person name="Thoen E."/>
            <person name="Andreopoulos B."/>
            <person name="Lu D."/>
            <person name="Skrede I."/>
            <person name="Drula E."/>
            <person name="Henrissat B."/>
            <person name="Morin E."/>
            <person name="Kohler A."/>
            <person name="Barry K."/>
            <person name="LaButti K."/>
            <person name="Morin E."/>
            <person name="Salamov A."/>
            <person name="Lipzen A."/>
            <person name="Mereny Z."/>
            <person name="Hegedus B."/>
            <person name="Baldrian P."/>
            <person name="Stursova M."/>
            <person name="Weitz H."/>
            <person name="Taylor A."/>
            <person name="Grigoriev I.V."/>
            <person name="Nagy L.G."/>
            <person name="Martin F."/>
            <person name="Kauserud H."/>
        </authorList>
    </citation>
    <scope>NUCLEOTIDE SEQUENCE</scope>
    <source>
        <strain evidence="4">CBHHK067</strain>
    </source>
</reference>
<dbReference type="EMBL" id="JARKIE010000011">
    <property type="protein sequence ID" value="KAJ7703902.1"/>
    <property type="molecule type" value="Genomic_DNA"/>
</dbReference>
<dbReference type="InterPro" id="IPR036864">
    <property type="entry name" value="Zn2-C6_fun-type_DNA-bd_sf"/>
</dbReference>
<evidence type="ECO:0000256" key="2">
    <source>
        <dbReference type="SAM" id="MobiDB-lite"/>
    </source>
</evidence>
<feature type="domain" description="Zn(2)-C6 fungal-type" evidence="3">
    <location>
        <begin position="25"/>
        <end position="57"/>
    </location>
</feature>
<dbReference type="PROSITE" id="PS50048">
    <property type="entry name" value="ZN2_CY6_FUNGAL_2"/>
    <property type="match status" value="1"/>
</dbReference>
<organism evidence="4 5">
    <name type="scientific">Mycena rosella</name>
    <name type="common">Pink bonnet</name>
    <name type="synonym">Agaricus rosellus</name>
    <dbReference type="NCBI Taxonomy" id="1033263"/>
    <lineage>
        <taxon>Eukaryota</taxon>
        <taxon>Fungi</taxon>
        <taxon>Dikarya</taxon>
        <taxon>Basidiomycota</taxon>
        <taxon>Agaricomycotina</taxon>
        <taxon>Agaricomycetes</taxon>
        <taxon>Agaricomycetidae</taxon>
        <taxon>Agaricales</taxon>
        <taxon>Marasmiineae</taxon>
        <taxon>Mycenaceae</taxon>
        <taxon>Mycena</taxon>
    </lineage>
</organism>
<dbReference type="CDD" id="cd00067">
    <property type="entry name" value="GAL4"/>
    <property type="match status" value="1"/>
</dbReference>
<proteinExistence type="predicted"/>
<comment type="caution">
    <text evidence="4">The sequence shown here is derived from an EMBL/GenBank/DDBJ whole genome shotgun (WGS) entry which is preliminary data.</text>
</comment>
<feature type="region of interest" description="Disordered" evidence="2">
    <location>
        <begin position="1"/>
        <end position="98"/>
    </location>
</feature>
<keyword evidence="5" id="KW-1185">Reference proteome</keyword>
<dbReference type="PROSITE" id="PS00463">
    <property type="entry name" value="ZN2_CY6_FUNGAL_1"/>
    <property type="match status" value="1"/>
</dbReference>
<dbReference type="PANTHER" id="PTHR31668">
    <property type="entry name" value="GLUCOSE TRANSPORT TRANSCRIPTION REGULATOR RGT1-RELATED-RELATED"/>
    <property type="match status" value="1"/>
</dbReference>
<dbReference type="InterPro" id="IPR050797">
    <property type="entry name" value="Carb_Metab_Trans_Reg"/>
</dbReference>
<dbReference type="AlphaFoldDB" id="A0AAD7GRU7"/>
<dbReference type="SUPFAM" id="SSF57701">
    <property type="entry name" value="Zn2/Cys6 DNA-binding domain"/>
    <property type="match status" value="1"/>
</dbReference>
<dbReference type="GO" id="GO:0008270">
    <property type="term" value="F:zinc ion binding"/>
    <property type="evidence" value="ECO:0007669"/>
    <property type="project" value="InterPro"/>
</dbReference>
<name>A0AAD7GRU7_MYCRO</name>
<dbReference type="Gene3D" id="4.10.240.10">
    <property type="entry name" value="Zn(2)-C6 fungal-type DNA-binding domain"/>
    <property type="match status" value="1"/>
</dbReference>
<dbReference type="GO" id="GO:0000981">
    <property type="term" value="F:DNA-binding transcription factor activity, RNA polymerase II-specific"/>
    <property type="evidence" value="ECO:0007669"/>
    <property type="project" value="InterPro"/>
</dbReference>
<gene>
    <name evidence="4" type="ORF">B0H17DRAFT_1040129</name>
</gene>
<sequence>MPNTRGSPNPNIPPEEGLKKKKPPACDSCKARRVLCHPTTDGTPCPRCIEKGTKCTTTPVTRGRPPKKHLGVVPATPPSASESEPLSSTGSPYDSIGLLPPQESTRLLELSPELVHHLFECFAHLPQYSHPMFRGNILRKALSSVSWKIHQLTPQQRVLAHCVVALSASISYDHAILGIGPQPASFADRSVFMQGADLRSYGVRRAPMYRALCAQALRLACEAGILLEPSEDNAASCFFMQFLEIEKEATSRPWAVAYFSHVRAIAASWNDTNVDPLHAVMWNSFLMLEALETIGSRHPVLISHNDQLLISGNEPLPLQNLFETVQTTMRTAKLQPHTVFRIMPSVFFHITRLCRQLSEAIIGDFARRQPLNETAVTEFLSELTLLHSIRCLVFPPDEPNTASADPLFQGSPQTRSTHLHLRASAGTMVFSRTTMLLALHRELAHRAARAPTTMGQVAWAAERVELLRRQVRELAFFAVEEIAHTLLVPSLPHLTHAYRGALVACAQFCLDEAEPERVGVIEAFAGALKLVGYSWTPPAGLVERLEAYVDTHRVAPLQLFEISTWRDMFPAPLASDLMELFAMPLGQPEPEGL</sequence>
<evidence type="ECO:0000256" key="1">
    <source>
        <dbReference type="ARBA" id="ARBA00023242"/>
    </source>
</evidence>
<evidence type="ECO:0000313" key="5">
    <source>
        <dbReference type="Proteomes" id="UP001221757"/>
    </source>
</evidence>
<dbReference type="Proteomes" id="UP001221757">
    <property type="component" value="Unassembled WGS sequence"/>
</dbReference>
<accession>A0AAD7GRU7</accession>
<protein>
    <recommendedName>
        <fullName evidence="3">Zn(2)-C6 fungal-type domain-containing protein</fullName>
    </recommendedName>
</protein>
<evidence type="ECO:0000313" key="4">
    <source>
        <dbReference type="EMBL" id="KAJ7703902.1"/>
    </source>
</evidence>
<feature type="compositionally biased region" description="Low complexity" evidence="2">
    <location>
        <begin position="78"/>
        <end position="92"/>
    </location>
</feature>
<evidence type="ECO:0000259" key="3">
    <source>
        <dbReference type="PROSITE" id="PS50048"/>
    </source>
</evidence>